<sequence>MKKTLLVLFAMGILGTSFISCREDKSTKDKLEDVADDIEDSVD</sequence>
<dbReference type="EMBL" id="VNHU01000010">
    <property type="protein sequence ID" value="TYP71011.1"/>
    <property type="molecule type" value="Genomic_DNA"/>
</dbReference>
<name>A0A5S5BV12_9FLAO</name>
<evidence type="ECO:0000313" key="1">
    <source>
        <dbReference type="EMBL" id="TYP71011.1"/>
    </source>
</evidence>
<dbReference type="PROSITE" id="PS51257">
    <property type="entry name" value="PROKAR_LIPOPROTEIN"/>
    <property type="match status" value="1"/>
</dbReference>
<accession>A0A5S5BV12</accession>
<protein>
    <submittedName>
        <fullName evidence="1">Uncharacterized protein</fullName>
    </submittedName>
</protein>
<dbReference type="AlphaFoldDB" id="A0A5S5BV12"/>
<dbReference type="RefSeq" id="WP_262712893.1">
    <property type="nucleotide sequence ID" value="NZ_VNHU01000010.1"/>
</dbReference>
<dbReference type="Proteomes" id="UP000324376">
    <property type="component" value="Unassembled WGS sequence"/>
</dbReference>
<comment type="caution">
    <text evidence="1">The sequence shown here is derived from an EMBL/GenBank/DDBJ whole genome shotgun (WGS) entry which is preliminary data.</text>
</comment>
<proteinExistence type="predicted"/>
<gene>
    <name evidence="1" type="ORF">BD809_11070</name>
</gene>
<evidence type="ECO:0000313" key="2">
    <source>
        <dbReference type="Proteomes" id="UP000324376"/>
    </source>
</evidence>
<organism evidence="1 2">
    <name type="scientific">Aquimarina intermedia</name>
    <dbReference type="NCBI Taxonomy" id="350814"/>
    <lineage>
        <taxon>Bacteria</taxon>
        <taxon>Pseudomonadati</taxon>
        <taxon>Bacteroidota</taxon>
        <taxon>Flavobacteriia</taxon>
        <taxon>Flavobacteriales</taxon>
        <taxon>Flavobacteriaceae</taxon>
        <taxon>Aquimarina</taxon>
    </lineage>
</organism>
<keyword evidence="2" id="KW-1185">Reference proteome</keyword>
<reference evidence="1 2" key="1">
    <citation type="submission" date="2019-07" db="EMBL/GenBank/DDBJ databases">
        <title>Genomic Encyclopedia of Archaeal and Bacterial Type Strains, Phase II (KMG-II): from individual species to whole genera.</title>
        <authorList>
            <person name="Goeker M."/>
        </authorList>
    </citation>
    <scope>NUCLEOTIDE SEQUENCE [LARGE SCALE GENOMIC DNA]</scope>
    <source>
        <strain evidence="1 2">DSM 17527</strain>
    </source>
</reference>